<feature type="non-terminal residue" evidence="1">
    <location>
        <position position="66"/>
    </location>
</feature>
<dbReference type="EMBL" id="LGTZ01003132">
    <property type="protein sequence ID" value="OJD10137.1"/>
    <property type="molecule type" value="Genomic_DNA"/>
</dbReference>
<dbReference type="AlphaFoldDB" id="A0A1J9P003"/>
<sequence>MLIQAGRSVDPKVQIVPVIGRSSFGQVTGSIWSTGLQDDDPFSMAMVYGVEHHVHKVEWSLDNDIM</sequence>
<evidence type="ECO:0000313" key="1">
    <source>
        <dbReference type="EMBL" id="OJD10137.1"/>
    </source>
</evidence>
<comment type="caution">
    <text evidence="1">The sequence shown here is derived from an EMBL/GenBank/DDBJ whole genome shotgun (WGS) entry which is preliminary data.</text>
</comment>
<accession>A0A1J9P003</accession>
<dbReference type="VEuPathDB" id="FungiDB:ACJ73_09924"/>
<evidence type="ECO:0000313" key="2">
    <source>
        <dbReference type="Proteomes" id="UP000242791"/>
    </source>
</evidence>
<protein>
    <submittedName>
        <fullName evidence="1">Uncharacterized protein</fullName>
    </submittedName>
</protein>
<keyword evidence="2" id="KW-1185">Reference proteome</keyword>
<reference evidence="1 2" key="1">
    <citation type="submission" date="2015-08" db="EMBL/GenBank/DDBJ databases">
        <title>Emmonsia species relationships and genome sequence.</title>
        <authorList>
            <person name="Cuomo C.A."/>
            <person name="Schwartz I.S."/>
            <person name="Kenyon C."/>
            <person name="De Hoog G.S."/>
            <person name="Govender N.P."/>
            <person name="Botha A."/>
            <person name="Moreno L."/>
            <person name="De Vries M."/>
            <person name="Munoz J.F."/>
            <person name="Stielow J.B."/>
        </authorList>
    </citation>
    <scope>NUCLEOTIDE SEQUENCE [LARGE SCALE GENOMIC DNA]</scope>
    <source>
        <strain evidence="1 2">EI222</strain>
    </source>
</reference>
<proteinExistence type="predicted"/>
<dbReference type="Proteomes" id="UP000242791">
    <property type="component" value="Unassembled WGS sequence"/>
</dbReference>
<gene>
    <name evidence="1" type="ORF">ACJ73_09924</name>
</gene>
<organism evidence="1 2">
    <name type="scientific">Blastomyces percursus</name>
    <dbReference type="NCBI Taxonomy" id="1658174"/>
    <lineage>
        <taxon>Eukaryota</taxon>
        <taxon>Fungi</taxon>
        <taxon>Dikarya</taxon>
        <taxon>Ascomycota</taxon>
        <taxon>Pezizomycotina</taxon>
        <taxon>Eurotiomycetes</taxon>
        <taxon>Eurotiomycetidae</taxon>
        <taxon>Onygenales</taxon>
        <taxon>Ajellomycetaceae</taxon>
        <taxon>Blastomyces</taxon>
    </lineage>
</organism>
<name>A0A1J9P003_9EURO</name>